<feature type="transmembrane region" description="Helical" evidence="1">
    <location>
        <begin position="120"/>
        <end position="141"/>
    </location>
</feature>
<name>A0A7G7MIW4_9PSEU</name>
<feature type="transmembrane region" description="Helical" evidence="1">
    <location>
        <begin position="35"/>
        <end position="59"/>
    </location>
</feature>
<evidence type="ECO:0000256" key="1">
    <source>
        <dbReference type="SAM" id="Phobius"/>
    </source>
</evidence>
<dbReference type="KEGG" id="ppel:H6H00_01225"/>
<dbReference type="PROSITE" id="PS51257">
    <property type="entry name" value="PROKAR_LIPOPROTEIN"/>
    <property type="match status" value="1"/>
</dbReference>
<protein>
    <recommendedName>
        <fullName evidence="4">Lipoprotein</fullName>
    </recommendedName>
</protein>
<keyword evidence="1" id="KW-0812">Transmembrane</keyword>
<dbReference type="EMBL" id="CP060131">
    <property type="protein sequence ID" value="QNG52725.1"/>
    <property type="molecule type" value="Genomic_DNA"/>
</dbReference>
<evidence type="ECO:0000313" key="3">
    <source>
        <dbReference type="Proteomes" id="UP000515728"/>
    </source>
</evidence>
<keyword evidence="3" id="KW-1185">Reference proteome</keyword>
<keyword evidence="1" id="KW-1133">Transmembrane helix</keyword>
<dbReference type="AlphaFoldDB" id="A0A7G7MIW4"/>
<accession>A0A7G7MIW4</accession>
<organism evidence="2 3">
    <name type="scientific">Pseudonocardia petroleophila</name>
    <dbReference type="NCBI Taxonomy" id="37331"/>
    <lineage>
        <taxon>Bacteria</taxon>
        <taxon>Bacillati</taxon>
        <taxon>Actinomycetota</taxon>
        <taxon>Actinomycetes</taxon>
        <taxon>Pseudonocardiales</taxon>
        <taxon>Pseudonocardiaceae</taxon>
        <taxon>Pseudonocardia</taxon>
    </lineage>
</organism>
<evidence type="ECO:0000313" key="2">
    <source>
        <dbReference type="EMBL" id="QNG52725.1"/>
    </source>
</evidence>
<keyword evidence="1" id="KW-0472">Membrane</keyword>
<gene>
    <name evidence="2" type="ORF">H6H00_01225</name>
</gene>
<reference evidence="2 3" key="1">
    <citation type="submission" date="2020-08" db="EMBL/GenBank/DDBJ databases">
        <authorList>
            <person name="Mo P."/>
        </authorList>
    </citation>
    <scope>NUCLEOTIDE SEQUENCE [LARGE SCALE GENOMIC DNA]</scope>
    <source>
        <strain evidence="2 3">CGMCC 4.1532</strain>
    </source>
</reference>
<proteinExistence type="predicted"/>
<feature type="transmembrane region" description="Helical" evidence="1">
    <location>
        <begin position="80"/>
        <end position="100"/>
    </location>
</feature>
<sequence>MRTRYGAGPVHLLAMVGCFALAAYAGVRLLDARPLAVAIWFTAAVVAHDLVLFPLYTLADRSAQAVLRRRAPAPTLWINHLRVPVLLSGLLLLVWFPLIFQLSGFYTAVTALPAEVYLGRWLLVTGVLFTGSAAILAGRLLRARPARDIGGRGPTGAGHDVRRGRSPS</sequence>
<evidence type="ECO:0008006" key="4">
    <source>
        <dbReference type="Google" id="ProtNLM"/>
    </source>
</evidence>
<dbReference type="RefSeq" id="WP_185719554.1">
    <property type="nucleotide sequence ID" value="NZ_BAAAWI010000001.1"/>
</dbReference>
<dbReference type="Proteomes" id="UP000515728">
    <property type="component" value="Chromosome"/>
</dbReference>